<protein>
    <recommendedName>
        <fullName evidence="8">Major facilitator superfamily (MFS) profile domain-containing protein</fullName>
    </recommendedName>
</protein>
<dbReference type="OrthoDB" id="6612291at2759"/>
<reference evidence="6 7" key="1">
    <citation type="submission" date="2020-04" db="EMBL/GenBank/DDBJ databases">
        <authorList>
            <person name="Alioto T."/>
            <person name="Alioto T."/>
            <person name="Gomez Garrido J."/>
        </authorList>
    </citation>
    <scope>NUCLEOTIDE SEQUENCE [LARGE SCALE GENOMIC DNA]</scope>
</reference>
<sequence>MSRTNIYWLHYSFCNALTIKLIVADRLICLFVWYCNVREVLRLFYFRAWECRCQPRCIINLQLLNISLGQCFLVTFEYYLIFSQLISFELSFRMHFGRLSDGPIGPQANTPNAVRSHFHRLDSDSPILKRVNPLRWPPANRPRRRNGRLHDSSLYKRNHHANSAKLLGLDAQPCIFDGMLVVYVMGASHLQWNVVAATCASVPLLHFLVMHFLPESPVWLRAQSKHTQADKAMRWLNKRSDDSNCIRTQDTTDTSSAWESLVSKHSRRPLLVMLVFFFFQQFCGMNAVIFYAVQIFQSADSGVLSSNQSAVVIGVARLIVICLSCVILSKIGRRPVSIISGVGMSVSMITLGTIMQLQETPSLAASLTCMTGFIAFNTFGFLVIPWVMLGELLPEKCRGLASGLITCIVYIFIFAVVKSYPSMLALLGESLVFLIFGTISIIGTTFVYFFLPETKGKTLLEIEHSFRK</sequence>
<evidence type="ECO:0000256" key="3">
    <source>
        <dbReference type="ARBA" id="ARBA00022989"/>
    </source>
</evidence>
<dbReference type="AlphaFoldDB" id="A0A8S1DFS9"/>
<feature type="transmembrane region" description="Helical" evidence="5">
    <location>
        <begin position="6"/>
        <end position="34"/>
    </location>
</feature>
<proteinExistence type="predicted"/>
<dbReference type="SUPFAM" id="SSF103473">
    <property type="entry name" value="MFS general substrate transporter"/>
    <property type="match status" value="1"/>
</dbReference>
<dbReference type="GO" id="GO:0022857">
    <property type="term" value="F:transmembrane transporter activity"/>
    <property type="evidence" value="ECO:0007669"/>
    <property type="project" value="InterPro"/>
</dbReference>
<keyword evidence="3 5" id="KW-1133">Transmembrane helix</keyword>
<evidence type="ECO:0000313" key="7">
    <source>
        <dbReference type="Proteomes" id="UP000494165"/>
    </source>
</evidence>
<dbReference type="PANTHER" id="PTHR48021:SF1">
    <property type="entry name" value="GH07001P-RELATED"/>
    <property type="match status" value="1"/>
</dbReference>
<evidence type="ECO:0000256" key="4">
    <source>
        <dbReference type="ARBA" id="ARBA00023136"/>
    </source>
</evidence>
<evidence type="ECO:0000256" key="2">
    <source>
        <dbReference type="ARBA" id="ARBA00022692"/>
    </source>
</evidence>
<accession>A0A8S1DFS9</accession>
<dbReference type="PANTHER" id="PTHR48021">
    <property type="match status" value="1"/>
</dbReference>
<keyword evidence="7" id="KW-1185">Reference proteome</keyword>
<feature type="transmembrane region" description="Helical" evidence="5">
    <location>
        <begin position="336"/>
        <end position="357"/>
    </location>
</feature>
<dbReference type="InterPro" id="IPR036259">
    <property type="entry name" value="MFS_trans_sf"/>
</dbReference>
<evidence type="ECO:0000313" key="6">
    <source>
        <dbReference type="EMBL" id="CAB3379640.1"/>
    </source>
</evidence>
<dbReference type="InterPro" id="IPR005828">
    <property type="entry name" value="MFS_sugar_transport-like"/>
</dbReference>
<comment type="subcellular location">
    <subcellularLocation>
        <location evidence="1">Membrane</location>
    </subcellularLocation>
</comment>
<dbReference type="Pfam" id="PF00083">
    <property type="entry name" value="Sugar_tr"/>
    <property type="match status" value="1"/>
</dbReference>
<name>A0A8S1DFS9_9INSE</name>
<keyword evidence="4 5" id="KW-0472">Membrane</keyword>
<feature type="transmembrane region" description="Helical" evidence="5">
    <location>
        <begin position="399"/>
        <end position="417"/>
    </location>
</feature>
<organism evidence="6 7">
    <name type="scientific">Cloeon dipterum</name>
    <dbReference type="NCBI Taxonomy" id="197152"/>
    <lineage>
        <taxon>Eukaryota</taxon>
        <taxon>Metazoa</taxon>
        <taxon>Ecdysozoa</taxon>
        <taxon>Arthropoda</taxon>
        <taxon>Hexapoda</taxon>
        <taxon>Insecta</taxon>
        <taxon>Pterygota</taxon>
        <taxon>Palaeoptera</taxon>
        <taxon>Ephemeroptera</taxon>
        <taxon>Pisciforma</taxon>
        <taxon>Baetidae</taxon>
        <taxon>Cloeon</taxon>
    </lineage>
</organism>
<comment type="caution">
    <text evidence="6">The sequence shown here is derived from an EMBL/GenBank/DDBJ whole genome shotgun (WGS) entry which is preliminary data.</text>
</comment>
<keyword evidence="2 5" id="KW-0812">Transmembrane</keyword>
<feature type="transmembrane region" description="Helical" evidence="5">
    <location>
        <begin position="423"/>
        <end position="451"/>
    </location>
</feature>
<dbReference type="EMBL" id="CADEPI010000190">
    <property type="protein sequence ID" value="CAB3379640.1"/>
    <property type="molecule type" value="Genomic_DNA"/>
</dbReference>
<dbReference type="InterPro" id="IPR050549">
    <property type="entry name" value="MFS_Trehalose_Transporter"/>
</dbReference>
<feature type="transmembrane region" description="Helical" evidence="5">
    <location>
        <begin position="363"/>
        <end position="387"/>
    </location>
</feature>
<evidence type="ECO:0000256" key="1">
    <source>
        <dbReference type="ARBA" id="ARBA00004370"/>
    </source>
</evidence>
<dbReference type="Proteomes" id="UP000494165">
    <property type="component" value="Unassembled WGS sequence"/>
</dbReference>
<dbReference type="Gene3D" id="1.20.1250.20">
    <property type="entry name" value="MFS general substrate transporter like domains"/>
    <property type="match status" value="1"/>
</dbReference>
<dbReference type="GO" id="GO:0016020">
    <property type="term" value="C:membrane"/>
    <property type="evidence" value="ECO:0007669"/>
    <property type="project" value="UniProtKB-SubCell"/>
</dbReference>
<evidence type="ECO:0000256" key="5">
    <source>
        <dbReference type="SAM" id="Phobius"/>
    </source>
</evidence>
<feature type="transmembrane region" description="Helical" evidence="5">
    <location>
        <begin position="270"/>
        <end position="296"/>
    </location>
</feature>
<feature type="transmembrane region" description="Helical" evidence="5">
    <location>
        <begin position="308"/>
        <end position="329"/>
    </location>
</feature>
<gene>
    <name evidence="6" type="ORF">CLODIP_2_CD16133</name>
</gene>
<evidence type="ECO:0008006" key="8">
    <source>
        <dbReference type="Google" id="ProtNLM"/>
    </source>
</evidence>